<comment type="caution">
    <text evidence="2">The sequence shown here is derived from an EMBL/GenBank/DDBJ whole genome shotgun (WGS) entry which is preliminary data.</text>
</comment>
<evidence type="ECO:0000313" key="2">
    <source>
        <dbReference type="EMBL" id="MCG7949569.1"/>
    </source>
</evidence>
<proteinExistence type="predicted"/>
<protein>
    <submittedName>
        <fullName evidence="2">Uncharacterized protein</fullName>
    </submittedName>
</protein>
<reference evidence="2" key="1">
    <citation type="journal article" date="2021" name="Proc. Natl. Acad. Sci. U.S.A.">
        <title>Global biogeography of chemosynthetic symbionts reveals both localized and globally distributed symbiont groups. .</title>
        <authorList>
            <person name="Osvatic J.T."/>
            <person name="Wilkins L.G.E."/>
            <person name="Leibrecht L."/>
            <person name="Leray M."/>
            <person name="Zauner S."/>
            <person name="Polzin J."/>
            <person name="Camacho Y."/>
            <person name="Gros O."/>
            <person name="van Gils J.A."/>
            <person name="Eisen J.A."/>
            <person name="Petersen J.M."/>
            <person name="Yuen B."/>
        </authorList>
    </citation>
    <scope>NUCLEOTIDE SEQUENCE</scope>
    <source>
        <strain evidence="2">MAGclacostrist064TRANS</strain>
    </source>
</reference>
<evidence type="ECO:0000313" key="3">
    <source>
        <dbReference type="Proteomes" id="UP000886667"/>
    </source>
</evidence>
<sequence>MNWINESLNRKFILGTTSGLVLSTLVFLLLYIPIYQSELEGARAETANQVNKLLQVSLENAMLKRDLPGLSDMVQKLGEQKDIVRVFITNPAG</sequence>
<dbReference type="AlphaFoldDB" id="A0A9E4N8S4"/>
<name>A0A9E4N8S4_9GAMM</name>
<keyword evidence="1" id="KW-0472">Membrane</keyword>
<feature type="transmembrane region" description="Helical" evidence="1">
    <location>
        <begin position="12"/>
        <end position="34"/>
    </location>
</feature>
<dbReference type="Gene3D" id="3.30.450.290">
    <property type="match status" value="1"/>
</dbReference>
<dbReference type="EMBL" id="JAEPCM010000943">
    <property type="protein sequence ID" value="MCG7949569.1"/>
    <property type="molecule type" value="Genomic_DNA"/>
</dbReference>
<organism evidence="2 3">
    <name type="scientific">Candidatus Thiodiazotropha taylori</name>
    <dbReference type="NCBI Taxonomy" id="2792791"/>
    <lineage>
        <taxon>Bacteria</taxon>
        <taxon>Pseudomonadati</taxon>
        <taxon>Pseudomonadota</taxon>
        <taxon>Gammaproteobacteria</taxon>
        <taxon>Chromatiales</taxon>
        <taxon>Sedimenticolaceae</taxon>
        <taxon>Candidatus Thiodiazotropha</taxon>
    </lineage>
</organism>
<gene>
    <name evidence="2" type="ORF">JAZ07_24800</name>
</gene>
<dbReference type="Proteomes" id="UP000886667">
    <property type="component" value="Unassembled WGS sequence"/>
</dbReference>
<evidence type="ECO:0000256" key="1">
    <source>
        <dbReference type="SAM" id="Phobius"/>
    </source>
</evidence>
<keyword evidence="1" id="KW-0812">Transmembrane</keyword>
<accession>A0A9E4N8S4</accession>
<keyword evidence="1" id="KW-1133">Transmembrane helix</keyword>